<reference evidence="1 2" key="3">
    <citation type="journal article" date="2010" name="BMC Genomics">
        <title>Transcriptome sequencing and comparative analysis of cucumber flowers with different sex types.</title>
        <authorList>
            <person name="Guo S."/>
            <person name="Zheng Y."/>
            <person name="Joung J.G."/>
            <person name="Liu S."/>
            <person name="Zhang Z."/>
            <person name="Crasta O.R."/>
            <person name="Sobral B.W."/>
            <person name="Xu Y."/>
            <person name="Huang S."/>
            <person name="Fei Z."/>
        </authorList>
    </citation>
    <scope>NUCLEOTIDE SEQUENCE [LARGE SCALE GENOMIC DNA]</scope>
    <source>
        <strain evidence="2">cv. 9930</strain>
    </source>
</reference>
<sequence>MASLCATVSVQLFLICSGLLAPMMLGLLMFGPSPPLLDSWIRTIDPSSTFTVKSLMDDLVGSIDFHVKEFYSAI</sequence>
<accession>A0A0A0KYN5</accession>
<gene>
    <name evidence="1" type="ORF">Csa_4G499320</name>
</gene>
<keyword evidence="2" id="KW-1185">Reference proteome</keyword>
<dbReference type="Gramene" id="KGN54795">
    <property type="protein sequence ID" value="KGN54795"/>
    <property type="gene ID" value="Csa_4G499320"/>
</dbReference>
<proteinExistence type="predicted"/>
<evidence type="ECO:0000313" key="1">
    <source>
        <dbReference type="EMBL" id="KGN54795.1"/>
    </source>
</evidence>
<reference evidence="1 2" key="4">
    <citation type="journal article" date="2011" name="BMC Genomics">
        <title>RNA-Seq improves annotation of protein-coding genes in the cucumber genome.</title>
        <authorList>
            <person name="Li Z."/>
            <person name="Zhang Z."/>
            <person name="Yan P."/>
            <person name="Huang S."/>
            <person name="Fei Z."/>
            <person name="Lin K."/>
        </authorList>
    </citation>
    <scope>NUCLEOTIDE SEQUENCE [LARGE SCALE GENOMIC DNA]</scope>
    <source>
        <strain evidence="2">cv. 9930</strain>
    </source>
</reference>
<organism evidence="1 2">
    <name type="scientific">Cucumis sativus</name>
    <name type="common">Cucumber</name>
    <dbReference type="NCBI Taxonomy" id="3659"/>
    <lineage>
        <taxon>Eukaryota</taxon>
        <taxon>Viridiplantae</taxon>
        <taxon>Streptophyta</taxon>
        <taxon>Embryophyta</taxon>
        <taxon>Tracheophyta</taxon>
        <taxon>Spermatophyta</taxon>
        <taxon>Magnoliopsida</taxon>
        <taxon>eudicotyledons</taxon>
        <taxon>Gunneridae</taxon>
        <taxon>Pentapetalae</taxon>
        <taxon>rosids</taxon>
        <taxon>fabids</taxon>
        <taxon>Cucurbitales</taxon>
        <taxon>Cucurbitaceae</taxon>
        <taxon>Benincaseae</taxon>
        <taxon>Cucumis</taxon>
    </lineage>
</organism>
<evidence type="ECO:0000313" key="2">
    <source>
        <dbReference type="Proteomes" id="UP000029981"/>
    </source>
</evidence>
<dbReference type="Proteomes" id="UP000029981">
    <property type="component" value="Chromosome 4"/>
</dbReference>
<dbReference type="AlphaFoldDB" id="A0A0A0KYN5"/>
<reference evidence="1 2" key="1">
    <citation type="journal article" date="2009" name="Nat. Genet.">
        <title>The genome of the cucumber, Cucumis sativus L.</title>
        <authorList>
            <person name="Huang S."/>
            <person name="Li R."/>
            <person name="Zhang Z."/>
            <person name="Li L."/>
            <person name="Gu X."/>
            <person name="Fan W."/>
            <person name="Lucas W.J."/>
            <person name="Wang X."/>
            <person name="Xie B."/>
            <person name="Ni P."/>
            <person name="Ren Y."/>
            <person name="Zhu H."/>
            <person name="Li J."/>
            <person name="Lin K."/>
            <person name="Jin W."/>
            <person name="Fei Z."/>
            <person name="Li G."/>
            <person name="Staub J."/>
            <person name="Kilian A."/>
            <person name="van der Vossen E.A."/>
            <person name="Wu Y."/>
            <person name="Guo J."/>
            <person name="He J."/>
            <person name="Jia Z."/>
            <person name="Ren Y."/>
            <person name="Tian G."/>
            <person name="Lu Y."/>
            <person name="Ruan J."/>
            <person name="Qian W."/>
            <person name="Wang M."/>
            <person name="Huang Q."/>
            <person name="Li B."/>
            <person name="Xuan Z."/>
            <person name="Cao J."/>
            <person name="Asan"/>
            <person name="Wu Z."/>
            <person name="Zhang J."/>
            <person name="Cai Q."/>
            <person name="Bai Y."/>
            <person name="Zhao B."/>
            <person name="Han Y."/>
            <person name="Li Y."/>
            <person name="Li X."/>
            <person name="Wang S."/>
            <person name="Shi Q."/>
            <person name="Liu S."/>
            <person name="Cho W.K."/>
            <person name="Kim J.Y."/>
            <person name="Xu Y."/>
            <person name="Heller-Uszynska K."/>
            <person name="Miao H."/>
            <person name="Cheng Z."/>
            <person name="Zhang S."/>
            <person name="Wu J."/>
            <person name="Yang Y."/>
            <person name="Kang H."/>
            <person name="Li M."/>
            <person name="Liang H."/>
            <person name="Ren X."/>
            <person name="Shi Z."/>
            <person name="Wen M."/>
            <person name="Jian M."/>
            <person name="Yang H."/>
            <person name="Zhang G."/>
            <person name="Yang Z."/>
            <person name="Chen R."/>
            <person name="Liu S."/>
            <person name="Li J."/>
            <person name="Ma L."/>
            <person name="Liu H."/>
            <person name="Zhou Y."/>
            <person name="Zhao J."/>
            <person name="Fang X."/>
            <person name="Li G."/>
            <person name="Fang L."/>
            <person name="Li Y."/>
            <person name="Liu D."/>
            <person name="Zheng H."/>
            <person name="Zhang Y."/>
            <person name="Qin N."/>
            <person name="Li Z."/>
            <person name="Yang G."/>
            <person name="Yang S."/>
            <person name="Bolund L."/>
            <person name="Kristiansen K."/>
            <person name="Zheng H."/>
            <person name="Li S."/>
            <person name="Zhang X."/>
            <person name="Yang H."/>
            <person name="Wang J."/>
            <person name="Sun R."/>
            <person name="Zhang B."/>
            <person name="Jiang S."/>
            <person name="Wang J."/>
            <person name="Du Y."/>
            <person name="Li S."/>
        </authorList>
    </citation>
    <scope>NUCLEOTIDE SEQUENCE [LARGE SCALE GENOMIC DNA]</scope>
    <source>
        <strain evidence="2">cv. 9930</strain>
    </source>
</reference>
<dbReference type="EMBL" id="CM002925">
    <property type="protein sequence ID" value="KGN54795.1"/>
    <property type="molecule type" value="Genomic_DNA"/>
</dbReference>
<protein>
    <submittedName>
        <fullName evidence="1">Uncharacterized protein</fullName>
    </submittedName>
</protein>
<name>A0A0A0KYN5_CUCSA</name>
<reference evidence="1 2" key="2">
    <citation type="journal article" date="2009" name="PLoS ONE">
        <title>An integrated genetic and cytogenetic map of the cucumber genome.</title>
        <authorList>
            <person name="Ren Y."/>
            <person name="Zhang Z."/>
            <person name="Liu J."/>
            <person name="Staub J.E."/>
            <person name="Han Y."/>
            <person name="Cheng Z."/>
            <person name="Li X."/>
            <person name="Lu J."/>
            <person name="Miao H."/>
            <person name="Kang H."/>
            <person name="Xie B."/>
            <person name="Gu X."/>
            <person name="Wang X."/>
            <person name="Du Y."/>
            <person name="Jin W."/>
            <person name="Huang S."/>
        </authorList>
    </citation>
    <scope>NUCLEOTIDE SEQUENCE [LARGE SCALE GENOMIC DNA]</scope>
    <source>
        <strain evidence="2">cv. 9930</strain>
    </source>
</reference>